<sequence>MRFSRIPYTYQFRNKLEQRGYKKEDASNSTPIGTIPEQNPHEKEEQSENVKVTQKLRQRRRRQALFPGAIPNVPVPQPPLPQLPGFTGQQLPLQLPTPNLSSAPLVPAGIPGFYQPKSASQPLTLPNQSGGIPPLPTMAPILADPHVLPQPFNPLPLSPLQGQPINPQIPQMPILSSQTSALPLPLWYGDLGRLPGQPAPFLPQLPAAPSAGRPPL</sequence>
<accession>A0A183DZ99</accession>
<feature type="compositionally biased region" description="Basic and acidic residues" evidence="1">
    <location>
        <begin position="39"/>
        <end position="48"/>
    </location>
</feature>
<dbReference type="EMBL" id="UYRT01080826">
    <property type="protein sequence ID" value="VDN23453.1"/>
    <property type="molecule type" value="Genomic_DNA"/>
</dbReference>
<evidence type="ECO:0000313" key="4">
    <source>
        <dbReference type="WBParaSite" id="GPUH_0001405501-mRNA-1"/>
    </source>
</evidence>
<reference evidence="4" key="1">
    <citation type="submission" date="2016-06" db="UniProtKB">
        <authorList>
            <consortium name="WormBaseParasite"/>
        </authorList>
    </citation>
    <scope>IDENTIFICATION</scope>
</reference>
<protein>
    <submittedName>
        <fullName evidence="4">Homeobox domain-containing protein</fullName>
    </submittedName>
</protein>
<feature type="region of interest" description="Disordered" evidence="1">
    <location>
        <begin position="17"/>
        <end position="52"/>
    </location>
</feature>
<dbReference type="AlphaFoldDB" id="A0A183DZ99"/>
<gene>
    <name evidence="2" type="ORF">GPUH_LOCUS14040</name>
</gene>
<evidence type="ECO:0000256" key="1">
    <source>
        <dbReference type="SAM" id="MobiDB-lite"/>
    </source>
</evidence>
<proteinExistence type="predicted"/>
<dbReference type="Proteomes" id="UP000271098">
    <property type="component" value="Unassembled WGS sequence"/>
</dbReference>
<evidence type="ECO:0000313" key="3">
    <source>
        <dbReference type="Proteomes" id="UP000271098"/>
    </source>
</evidence>
<feature type="compositionally biased region" description="Basic and acidic residues" evidence="1">
    <location>
        <begin position="17"/>
        <end position="26"/>
    </location>
</feature>
<dbReference type="WBParaSite" id="GPUH_0001405501-mRNA-1">
    <property type="protein sequence ID" value="GPUH_0001405501-mRNA-1"/>
    <property type="gene ID" value="GPUH_0001405501"/>
</dbReference>
<keyword evidence="3" id="KW-1185">Reference proteome</keyword>
<evidence type="ECO:0000313" key="2">
    <source>
        <dbReference type="EMBL" id="VDN23453.1"/>
    </source>
</evidence>
<name>A0A183DZ99_9BILA</name>
<organism evidence="4">
    <name type="scientific">Gongylonema pulchrum</name>
    <dbReference type="NCBI Taxonomy" id="637853"/>
    <lineage>
        <taxon>Eukaryota</taxon>
        <taxon>Metazoa</taxon>
        <taxon>Ecdysozoa</taxon>
        <taxon>Nematoda</taxon>
        <taxon>Chromadorea</taxon>
        <taxon>Rhabditida</taxon>
        <taxon>Spirurina</taxon>
        <taxon>Spiruromorpha</taxon>
        <taxon>Spiruroidea</taxon>
        <taxon>Gongylonematidae</taxon>
        <taxon>Gongylonema</taxon>
    </lineage>
</organism>
<reference evidence="2 3" key="2">
    <citation type="submission" date="2018-11" db="EMBL/GenBank/DDBJ databases">
        <authorList>
            <consortium name="Pathogen Informatics"/>
        </authorList>
    </citation>
    <scope>NUCLEOTIDE SEQUENCE [LARGE SCALE GENOMIC DNA]</scope>
</reference>